<dbReference type="OrthoDB" id="2626767at2"/>
<organism evidence="1 2">
    <name type="scientific">Hazenella coriacea</name>
    <dbReference type="NCBI Taxonomy" id="1179467"/>
    <lineage>
        <taxon>Bacteria</taxon>
        <taxon>Bacillati</taxon>
        <taxon>Bacillota</taxon>
        <taxon>Bacilli</taxon>
        <taxon>Bacillales</taxon>
        <taxon>Thermoactinomycetaceae</taxon>
        <taxon>Hazenella</taxon>
    </lineage>
</organism>
<dbReference type="RefSeq" id="WP_131925685.1">
    <property type="nucleotide sequence ID" value="NZ_SMAG01000007.1"/>
</dbReference>
<dbReference type="EMBL" id="SMAG01000007">
    <property type="protein sequence ID" value="TCS93393.1"/>
    <property type="molecule type" value="Genomic_DNA"/>
</dbReference>
<proteinExistence type="predicted"/>
<evidence type="ECO:0000313" key="1">
    <source>
        <dbReference type="EMBL" id="TCS93393.1"/>
    </source>
</evidence>
<reference evidence="1 2" key="1">
    <citation type="submission" date="2019-03" db="EMBL/GenBank/DDBJ databases">
        <title>Genomic Encyclopedia of Type Strains, Phase IV (KMG-IV): sequencing the most valuable type-strain genomes for metagenomic binning, comparative biology and taxonomic classification.</title>
        <authorList>
            <person name="Goeker M."/>
        </authorList>
    </citation>
    <scope>NUCLEOTIDE SEQUENCE [LARGE SCALE GENOMIC DNA]</scope>
    <source>
        <strain evidence="1 2">DSM 45707</strain>
    </source>
</reference>
<dbReference type="AlphaFoldDB" id="A0A4R3L1F9"/>
<sequence>MDQYLSMEEVMSQIQNLKEQGHPLNKKKVKQTKPQLLQSALYYFPSWDHALKNSLNIKE</sequence>
<evidence type="ECO:0000313" key="2">
    <source>
        <dbReference type="Proteomes" id="UP000294937"/>
    </source>
</evidence>
<comment type="caution">
    <text evidence="1">The sequence shown here is derived from an EMBL/GenBank/DDBJ whole genome shotgun (WGS) entry which is preliminary data.</text>
</comment>
<protein>
    <submittedName>
        <fullName evidence="1">Uncharacterized protein</fullName>
    </submittedName>
</protein>
<accession>A0A4R3L1F9</accession>
<keyword evidence="2" id="KW-1185">Reference proteome</keyword>
<name>A0A4R3L1F9_9BACL</name>
<dbReference type="Proteomes" id="UP000294937">
    <property type="component" value="Unassembled WGS sequence"/>
</dbReference>
<gene>
    <name evidence="1" type="ORF">EDD58_10739</name>
</gene>